<keyword evidence="1" id="KW-1133">Transmembrane helix</keyword>
<dbReference type="AlphaFoldDB" id="A0A2P5EDL1"/>
<dbReference type="OrthoDB" id="1745749at2759"/>
<evidence type="ECO:0000313" key="3">
    <source>
        <dbReference type="Proteomes" id="UP000237000"/>
    </source>
</evidence>
<evidence type="ECO:0000313" key="2">
    <source>
        <dbReference type="EMBL" id="PON83622.1"/>
    </source>
</evidence>
<dbReference type="EMBL" id="JXTC01000175">
    <property type="protein sequence ID" value="PON83622.1"/>
    <property type="molecule type" value="Genomic_DNA"/>
</dbReference>
<dbReference type="PANTHER" id="PTHR34741">
    <property type="entry name" value="IMAP FAMILY MEMBER 1, PUTATIVE-RELATED"/>
    <property type="match status" value="1"/>
</dbReference>
<feature type="transmembrane region" description="Helical" evidence="1">
    <location>
        <begin position="77"/>
        <end position="97"/>
    </location>
</feature>
<dbReference type="Proteomes" id="UP000237000">
    <property type="component" value="Unassembled WGS sequence"/>
</dbReference>
<organism evidence="2 3">
    <name type="scientific">Trema orientale</name>
    <name type="common">Charcoal tree</name>
    <name type="synonym">Celtis orientalis</name>
    <dbReference type="NCBI Taxonomy" id="63057"/>
    <lineage>
        <taxon>Eukaryota</taxon>
        <taxon>Viridiplantae</taxon>
        <taxon>Streptophyta</taxon>
        <taxon>Embryophyta</taxon>
        <taxon>Tracheophyta</taxon>
        <taxon>Spermatophyta</taxon>
        <taxon>Magnoliopsida</taxon>
        <taxon>eudicotyledons</taxon>
        <taxon>Gunneridae</taxon>
        <taxon>Pentapetalae</taxon>
        <taxon>rosids</taxon>
        <taxon>fabids</taxon>
        <taxon>Rosales</taxon>
        <taxon>Cannabaceae</taxon>
        <taxon>Trema</taxon>
    </lineage>
</organism>
<keyword evidence="1" id="KW-0472">Membrane</keyword>
<dbReference type="PANTHER" id="PTHR34741:SF2">
    <property type="entry name" value="VESICLE TRANSPORT PROTEIN"/>
    <property type="match status" value="1"/>
</dbReference>
<evidence type="ECO:0000256" key="1">
    <source>
        <dbReference type="SAM" id="Phobius"/>
    </source>
</evidence>
<keyword evidence="1" id="KW-0812">Transmembrane</keyword>
<proteinExistence type="predicted"/>
<gene>
    <name evidence="2" type="ORF">TorRG33x02_205790</name>
</gene>
<sequence>MKSDTQFSLQFQDFVGKFIASLGRLAEKFGTCDPEADSGGVVAQPGQHIHWPEVVMGFCFASAVQIATLWSQLQSNFAPIFDVVSTAILLSFATIFVSKYIGSKFPRTALVLEQLGVLFAVTGFFITVTISFPKPLVITTWVVYVICLFIILVCNCFY</sequence>
<accession>A0A2P5EDL1</accession>
<reference evidence="3" key="1">
    <citation type="submission" date="2016-06" db="EMBL/GenBank/DDBJ databases">
        <title>Parallel loss of symbiosis genes in relatives of nitrogen-fixing non-legume Parasponia.</title>
        <authorList>
            <person name="Van Velzen R."/>
            <person name="Holmer R."/>
            <person name="Bu F."/>
            <person name="Rutten L."/>
            <person name="Van Zeijl A."/>
            <person name="Liu W."/>
            <person name="Santuari L."/>
            <person name="Cao Q."/>
            <person name="Sharma T."/>
            <person name="Shen D."/>
            <person name="Roswanjaya Y."/>
            <person name="Wardhani T."/>
            <person name="Kalhor M.S."/>
            <person name="Jansen J."/>
            <person name="Van den Hoogen J."/>
            <person name="Gungor B."/>
            <person name="Hartog M."/>
            <person name="Hontelez J."/>
            <person name="Verver J."/>
            <person name="Yang W.-C."/>
            <person name="Schijlen E."/>
            <person name="Repin R."/>
            <person name="Schilthuizen M."/>
            <person name="Schranz E."/>
            <person name="Heidstra R."/>
            <person name="Miyata K."/>
            <person name="Fedorova E."/>
            <person name="Kohlen W."/>
            <person name="Bisseling T."/>
            <person name="Smit S."/>
            <person name="Geurts R."/>
        </authorList>
    </citation>
    <scope>NUCLEOTIDE SEQUENCE [LARGE SCALE GENOMIC DNA]</scope>
    <source>
        <strain evidence="3">cv. RG33-2</strain>
    </source>
</reference>
<keyword evidence="3" id="KW-1185">Reference proteome</keyword>
<feature type="transmembrane region" description="Helical" evidence="1">
    <location>
        <begin position="109"/>
        <end position="132"/>
    </location>
</feature>
<comment type="caution">
    <text evidence="2">The sequence shown here is derived from an EMBL/GenBank/DDBJ whole genome shotgun (WGS) entry which is preliminary data.</text>
</comment>
<feature type="transmembrane region" description="Helical" evidence="1">
    <location>
        <begin position="138"/>
        <end position="157"/>
    </location>
</feature>
<name>A0A2P5EDL1_TREOI</name>
<protein>
    <submittedName>
        <fullName evidence="2">Uncharacterized protein</fullName>
    </submittedName>
</protein>
<dbReference type="InParanoid" id="A0A2P5EDL1"/>